<proteinExistence type="predicted"/>
<dbReference type="OrthoDB" id="10653536at2759"/>
<feature type="compositionally biased region" description="Basic and acidic residues" evidence="1">
    <location>
        <begin position="88"/>
        <end position="114"/>
    </location>
</feature>
<feature type="non-terminal residue" evidence="2">
    <location>
        <position position="1"/>
    </location>
</feature>
<feature type="region of interest" description="Disordered" evidence="1">
    <location>
        <begin position="1"/>
        <end position="134"/>
    </location>
</feature>
<evidence type="ECO:0000256" key="1">
    <source>
        <dbReference type="SAM" id="MobiDB-lite"/>
    </source>
</evidence>
<gene>
    <name evidence="2" type="ORF">HICCMSTLAB_LOCUS6701</name>
</gene>
<feature type="compositionally biased region" description="Basic and acidic residues" evidence="1">
    <location>
        <begin position="1"/>
        <end position="17"/>
    </location>
</feature>
<feature type="region of interest" description="Disordered" evidence="1">
    <location>
        <begin position="180"/>
        <end position="219"/>
    </location>
</feature>
<feature type="compositionally biased region" description="Basic and acidic residues" evidence="1">
    <location>
        <begin position="70"/>
        <end position="79"/>
    </location>
</feature>
<evidence type="ECO:0000313" key="3">
    <source>
        <dbReference type="Proteomes" id="UP000786811"/>
    </source>
</evidence>
<accession>A0A8J2ML35</accession>
<feature type="compositionally biased region" description="Polar residues" evidence="1">
    <location>
        <begin position="115"/>
        <end position="134"/>
    </location>
</feature>
<dbReference type="Proteomes" id="UP000786811">
    <property type="component" value="Unassembled WGS sequence"/>
</dbReference>
<evidence type="ECO:0000313" key="2">
    <source>
        <dbReference type="EMBL" id="CAG5093260.1"/>
    </source>
</evidence>
<dbReference type="AlphaFoldDB" id="A0A8J2ML35"/>
<dbReference type="EMBL" id="CAJNRD030001120">
    <property type="protein sequence ID" value="CAG5093260.1"/>
    <property type="molecule type" value="Genomic_DNA"/>
</dbReference>
<comment type="caution">
    <text evidence="2">The sequence shown here is derived from an EMBL/GenBank/DDBJ whole genome shotgun (WGS) entry which is preliminary data.</text>
</comment>
<protein>
    <submittedName>
        <fullName evidence="2">Uncharacterized protein</fullName>
    </submittedName>
</protein>
<feature type="compositionally biased region" description="Polar residues" evidence="1">
    <location>
        <begin position="22"/>
        <end position="35"/>
    </location>
</feature>
<name>A0A8J2ML35_COTCN</name>
<reference evidence="2" key="1">
    <citation type="submission" date="2021-04" db="EMBL/GenBank/DDBJ databases">
        <authorList>
            <person name="Chebbi M.A.C M."/>
        </authorList>
    </citation>
    <scope>NUCLEOTIDE SEQUENCE</scope>
</reference>
<organism evidence="2 3">
    <name type="scientific">Cotesia congregata</name>
    <name type="common">Parasitoid wasp</name>
    <name type="synonym">Apanteles congregatus</name>
    <dbReference type="NCBI Taxonomy" id="51543"/>
    <lineage>
        <taxon>Eukaryota</taxon>
        <taxon>Metazoa</taxon>
        <taxon>Ecdysozoa</taxon>
        <taxon>Arthropoda</taxon>
        <taxon>Hexapoda</taxon>
        <taxon>Insecta</taxon>
        <taxon>Pterygota</taxon>
        <taxon>Neoptera</taxon>
        <taxon>Endopterygota</taxon>
        <taxon>Hymenoptera</taxon>
        <taxon>Apocrita</taxon>
        <taxon>Ichneumonoidea</taxon>
        <taxon>Braconidae</taxon>
        <taxon>Microgastrinae</taxon>
        <taxon>Cotesia</taxon>
    </lineage>
</organism>
<keyword evidence="3" id="KW-1185">Reference proteome</keyword>
<sequence>IIDNKTGNHDSDSKENLKPITNADNQNDDNLSKIITSPKIEPATMKFDSSLAKTETVEGKKSKKSKKRKGDTDLSTETKSKKKKFRKSMIDKKLRQDKDQTENESEENTKKIVHENSSQQQSKNEDGTPQTIDETADYNTNLLNDINKYLNDPPTVKVVDRGNIQQQYDVLNEASCSNTETIKDKSKKNSKTSQQSFKPKKTKSGTVSKVKTKKKSDKVESRHEKLHYVIEQVEEMKKSVENFQQLASTAFQTLLSNWQQFQSTRAAIPSAVKAIDFENIQVPPPVGFIRLDTGMVSLQYN</sequence>